<protein>
    <submittedName>
        <fullName evidence="2">RlmF-related methyltransferase</fullName>
    </submittedName>
</protein>
<keyword evidence="2" id="KW-0489">Methyltransferase</keyword>
<accession>A0ABT3FHJ0</accession>
<evidence type="ECO:0000256" key="1">
    <source>
        <dbReference type="SAM" id="MobiDB-lite"/>
    </source>
</evidence>
<dbReference type="InterPro" id="IPR010286">
    <property type="entry name" value="METTL16/RlmF"/>
</dbReference>
<feature type="non-terminal residue" evidence="2">
    <location>
        <position position="55"/>
    </location>
</feature>
<feature type="region of interest" description="Disordered" evidence="1">
    <location>
        <begin position="1"/>
        <end position="55"/>
    </location>
</feature>
<sequence>MNASRTPKPARKKPDAAPPSKAVEPREKASLHPRNRHQGRYDFPALIKTSPELAK</sequence>
<dbReference type="Pfam" id="PF05971">
    <property type="entry name" value="Methyltransf_10"/>
    <property type="match status" value="1"/>
</dbReference>
<name>A0ABT3FHJ0_9PSED</name>
<organism evidence="2 3">
    <name type="scientific">Pseudomonas agronomica</name>
    <dbReference type="NCBI Taxonomy" id="2979328"/>
    <lineage>
        <taxon>Bacteria</taxon>
        <taxon>Pseudomonadati</taxon>
        <taxon>Pseudomonadota</taxon>
        <taxon>Gammaproteobacteria</taxon>
        <taxon>Pseudomonadales</taxon>
        <taxon>Pseudomonadaceae</taxon>
        <taxon>Pseudomonas</taxon>
    </lineage>
</organism>
<keyword evidence="3" id="KW-1185">Reference proteome</keyword>
<dbReference type="Proteomes" id="UP001061999">
    <property type="component" value="Unassembled WGS sequence"/>
</dbReference>
<dbReference type="EMBL" id="JAOSHO010001133">
    <property type="protein sequence ID" value="MCW1248541.1"/>
    <property type="molecule type" value="Genomic_DNA"/>
</dbReference>
<evidence type="ECO:0000313" key="3">
    <source>
        <dbReference type="Proteomes" id="UP001061999"/>
    </source>
</evidence>
<dbReference type="GO" id="GO:0008168">
    <property type="term" value="F:methyltransferase activity"/>
    <property type="evidence" value="ECO:0007669"/>
    <property type="project" value="UniProtKB-KW"/>
</dbReference>
<reference evidence="2" key="1">
    <citation type="submission" date="2022-07" db="EMBL/GenBank/DDBJ databases">
        <title>Pseudomonas agronomica sp. nov.: a novel bacterium with biotechnological application in the synthesis of biofertilizers from valorized agricultural residues.</title>
        <authorList>
            <person name="Robas M."/>
            <person name="Fernandez V.M."/>
            <person name="Luna L."/>
            <person name="Provanza A."/>
            <person name="Jimenez P.A."/>
        </authorList>
    </citation>
    <scope>NUCLEOTIDE SEQUENCE</scope>
    <source>
        <strain evidence="2">SAICEU22T</strain>
    </source>
</reference>
<keyword evidence="2" id="KW-0808">Transferase</keyword>
<proteinExistence type="predicted"/>
<comment type="caution">
    <text evidence="2">The sequence shown here is derived from an EMBL/GenBank/DDBJ whole genome shotgun (WGS) entry which is preliminary data.</text>
</comment>
<dbReference type="RefSeq" id="WP_264433340.1">
    <property type="nucleotide sequence ID" value="NZ_JAOSHO010001133.1"/>
</dbReference>
<dbReference type="GO" id="GO:0032259">
    <property type="term" value="P:methylation"/>
    <property type="evidence" value="ECO:0007669"/>
    <property type="project" value="UniProtKB-KW"/>
</dbReference>
<gene>
    <name evidence="2" type="ORF">OC610_29250</name>
</gene>
<evidence type="ECO:0000313" key="2">
    <source>
        <dbReference type="EMBL" id="MCW1248541.1"/>
    </source>
</evidence>